<proteinExistence type="predicted"/>
<feature type="chain" id="PRO_5007467837" description="Peptidase S74 domain-containing protein" evidence="2">
    <location>
        <begin position="22"/>
        <end position="266"/>
    </location>
</feature>
<feature type="signal peptide" evidence="2">
    <location>
        <begin position="1"/>
        <end position="21"/>
    </location>
</feature>
<evidence type="ECO:0000259" key="3">
    <source>
        <dbReference type="PROSITE" id="PS51688"/>
    </source>
</evidence>
<dbReference type="PROSITE" id="PS51688">
    <property type="entry name" value="ICA"/>
    <property type="match status" value="1"/>
</dbReference>
<sequence>MKQFFTPLFLLAIGACSPLVAQMGVQTSNPQGVFHIDAAKDNPTTGAPAPAQLANDVLVTSTGTVGIGTNPRTKLEVFGSIGMVGGTFPNTTNLAAIGWNIIESGVGFNEYVNYRGTGNGGHRFYSLTSGTPTLSNSLSYLNINGQWSAAEFNPTSDIRLKRNIKPVERGLDVILKLRPVSYEKKTNLESTEYNTKEIGFIAQEIRKVLPDVVKEANDADKLLSVNYDSLVPVLAKAIQELNAKVDELTSKVQKLESENTKLKKQH</sequence>
<dbReference type="OrthoDB" id="1399757at2"/>
<protein>
    <recommendedName>
        <fullName evidence="3">Peptidase S74 domain-containing protein</fullName>
    </recommendedName>
</protein>
<dbReference type="Pfam" id="PF13884">
    <property type="entry name" value="Peptidase_S74"/>
    <property type="match status" value="1"/>
</dbReference>
<keyword evidence="1" id="KW-0175">Coiled coil</keyword>
<evidence type="ECO:0000256" key="2">
    <source>
        <dbReference type="SAM" id="SignalP"/>
    </source>
</evidence>
<feature type="coiled-coil region" evidence="1">
    <location>
        <begin position="238"/>
        <end position="265"/>
    </location>
</feature>
<dbReference type="PROSITE" id="PS51257">
    <property type="entry name" value="PROKAR_LIPOPROTEIN"/>
    <property type="match status" value="1"/>
</dbReference>
<dbReference type="EMBL" id="LPUR01000001">
    <property type="protein sequence ID" value="KXH85398.1"/>
    <property type="molecule type" value="Genomic_DNA"/>
</dbReference>
<evidence type="ECO:0000313" key="5">
    <source>
        <dbReference type="Proteomes" id="UP000070513"/>
    </source>
</evidence>
<organism evidence="4 5">
    <name type="scientific">Chryseobacterium kwangjuense</name>
    <dbReference type="NCBI Taxonomy" id="267125"/>
    <lineage>
        <taxon>Bacteria</taxon>
        <taxon>Pseudomonadati</taxon>
        <taxon>Bacteroidota</taxon>
        <taxon>Flavobacteriia</taxon>
        <taxon>Flavobacteriales</taxon>
        <taxon>Weeksellaceae</taxon>
        <taxon>Chryseobacterium group</taxon>
        <taxon>Chryseobacterium</taxon>
    </lineage>
</organism>
<feature type="domain" description="Peptidase S74" evidence="3">
    <location>
        <begin position="156"/>
        <end position="252"/>
    </location>
</feature>
<dbReference type="Proteomes" id="UP000070513">
    <property type="component" value="Unassembled WGS sequence"/>
</dbReference>
<dbReference type="Gene3D" id="1.10.10.10">
    <property type="entry name" value="Winged helix-like DNA-binding domain superfamily/Winged helix DNA-binding domain"/>
    <property type="match status" value="1"/>
</dbReference>
<name>A0A135WKG0_9FLAO</name>
<dbReference type="InterPro" id="IPR036388">
    <property type="entry name" value="WH-like_DNA-bd_sf"/>
</dbReference>
<reference evidence="4 5" key="2">
    <citation type="journal article" date="2016" name="Genome Announc.">
        <title>Draft Genome Sequence of a Biocontrol Rhizobacterium, Chryseobacterium kwangjuense Strain KJ1R5, Isolated from Pepper (Capsicum annuum).</title>
        <authorList>
            <person name="Jeong J.J."/>
            <person name="Park H."/>
            <person name="Park B.H."/>
            <person name="Mannaa M."/>
            <person name="Sang M.K."/>
            <person name="Choi I.G."/>
            <person name="Kim K.D."/>
        </authorList>
    </citation>
    <scope>NUCLEOTIDE SEQUENCE [LARGE SCALE GENOMIC DNA]</scope>
    <source>
        <strain evidence="4 5">KJ1R5</strain>
    </source>
</reference>
<reference evidence="5" key="1">
    <citation type="submission" date="2015-12" db="EMBL/GenBank/DDBJ databases">
        <title>Genome sequence of a biocontrol rhizobacterium Chryseobacterium kwangjuense strain KJ1R5 isolated from pepper (Capsicum annuum L.).</title>
        <authorList>
            <person name="Jeong J.-J."/>
            <person name="Park H."/>
            <person name="Mannaa M."/>
            <person name="Sang M.K."/>
            <person name="Choi I.-G."/>
            <person name="Kim K.D."/>
        </authorList>
    </citation>
    <scope>NUCLEOTIDE SEQUENCE [LARGE SCALE GENOMIC DNA]</scope>
    <source>
        <strain evidence="5">KJ1R5</strain>
    </source>
</reference>
<accession>A0A135WKG0</accession>
<dbReference type="RefSeq" id="WP_062649196.1">
    <property type="nucleotide sequence ID" value="NZ_LPUR01000001.1"/>
</dbReference>
<dbReference type="AlphaFoldDB" id="A0A135WKG0"/>
<evidence type="ECO:0000256" key="1">
    <source>
        <dbReference type="SAM" id="Coils"/>
    </source>
</evidence>
<gene>
    <name evidence="4" type="ORF">AU378_06530</name>
</gene>
<comment type="caution">
    <text evidence="4">The sequence shown here is derived from an EMBL/GenBank/DDBJ whole genome shotgun (WGS) entry which is preliminary data.</text>
</comment>
<evidence type="ECO:0000313" key="4">
    <source>
        <dbReference type="EMBL" id="KXH85398.1"/>
    </source>
</evidence>
<keyword evidence="2" id="KW-0732">Signal</keyword>
<dbReference type="InterPro" id="IPR030392">
    <property type="entry name" value="S74_ICA"/>
</dbReference>